<evidence type="ECO:0008006" key="3">
    <source>
        <dbReference type="Google" id="ProtNLM"/>
    </source>
</evidence>
<name>A0ABQ4LN67_9BACL</name>
<gene>
    <name evidence="1" type="ORF">J21TS7_62820</name>
</gene>
<proteinExistence type="predicted"/>
<reference evidence="1 2" key="1">
    <citation type="submission" date="2021-03" db="EMBL/GenBank/DDBJ databases">
        <title>Antimicrobial resistance genes in bacteria isolated from Japanese honey, and their potential for conferring macrolide and lincosamide resistance in the American foulbrood pathogen Paenibacillus larvae.</title>
        <authorList>
            <person name="Okamoto M."/>
            <person name="Kumagai M."/>
            <person name="Kanamori H."/>
            <person name="Takamatsu D."/>
        </authorList>
    </citation>
    <scope>NUCLEOTIDE SEQUENCE [LARGE SCALE GENOMIC DNA]</scope>
    <source>
        <strain evidence="1 2">J21TS7</strain>
    </source>
</reference>
<accession>A0ABQ4LN67</accession>
<sequence>MGNKETQIQAVDINQIQAIGEFGIAELMAMKESIAKKLSIPQFNLFMYQMNRMGLDPSLGHGVPILYGQDVNIRIEYEGWKSLAQKSDGYKGIYSNAIREEDEFSAETDDDGVLTKVNWKPGKPPRGKVVGSYAVAKREGHKDVIVLCDMDEFEKYAKKNPGFWKLDNGGIDPDMAKKFAATRAVKAQFDVTQVVEGNMMALNSGDGDQTAGPVRRDITAEVTEHSKPLQPEPTVVDDATKTKALKEQMKQNYAKLGITEMEDKEKHMNEFCKVKGETPTIAEITAYLKIMEMQIQEKQAAESADDELPI</sequence>
<dbReference type="Proteomes" id="UP000676601">
    <property type="component" value="Unassembled WGS sequence"/>
</dbReference>
<protein>
    <recommendedName>
        <fullName evidence="3">RecT family protein</fullName>
    </recommendedName>
</protein>
<comment type="caution">
    <text evidence="1">The sequence shown here is derived from an EMBL/GenBank/DDBJ whole genome shotgun (WGS) entry which is preliminary data.</text>
</comment>
<dbReference type="Pfam" id="PF03837">
    <property type="entry name" value="RecT"/>
    <property type="match status" value="1"/>
</dbReference>
<evidence type="ECO:0000313" key="2">
    <source>
        <dbReference type="Proteomes" id="UP000676601"/>
    </source>
</evidence>
<dbReference type="InterPro" id="IPR018330">
    <property type="entry name" value="RecT_fam"/>
</dbReference>
<evidence type="ECO:0000313" key="1">
    <source>
        <dbReference type="EMBL" id="GIO57964.1"/>
    </source>
</evidence>
<keyword evidence="2" id="KW-1185">Reference proteome</keyword>
<organism evidence="1 2">
    <name type="scientific">Paenibacillus cineris</name>
    <dbReference type="NCBI Taxonomy" id="237530"/>
    <lineage>
        <taxon>Bacteria</taxon>
        <taxon>Bacillati</taxon>
        <taxon>Bacillota</taxon>
        <taxon>Bacilli</taxon>
        <taxon>Bacillales</taxon>
        <taxon>Paenibacillaceae</taxon>
        <taxon>Paenibacillus</taxon>
    </lineage>
</organism>
<dbReference type="RefSeq" id="WP_212985982.1">
    <property type="nucleotide sequence ID" value="NZ_BORU01000005.1"/>
</dbReference>
<dbReference type="EMBL" id="BORU01000005">
    <property type="protein sequence ID" value="GIO57964.1"/>
    <property type="molecule type" value="Genomic_DNA"/>
</dbReference>